<keyword evidence="4" id="KW-1185">Reference proteome</keyword>
<dbReference type="EnsemblProtists" id="Phyra84490">
    <property type="protein sequence ID" value="Phyra84490"/>
    <property type="gene ID" value="Phyra84490"/>
</dbReference>
<feature type="compositionally biased region" description="Low complexity" evidence="2">
    <location>
        <begin position="1"/>
        <end position="41"/>
    </location>
</feature>
<protein>
    <submittedName>
        <fullName evidence="3">Uncharacterized protein</fullName>
    </submittedName>
</protein>
<reference evidence="4" key="1">
    <citation type="journal article" date="2006" name="Science">
        <title>Phytophthora genome sequences uncover evolutionary origins and mechanisms of pathogenesis.</title>
        <authorList>
            <person name="Tyler B.M."/>
            <person name="Tripathy S."/>
            <person name="Zhang X."/>
            <person name="Dehal P."/>
            <person name="Jiang R.H."/>
            <person name="Aerts A."/>
            <person name="Arredondo F.D."/>
            <person name="Baxter L."/>
            <person name="Bensasson D."/>
            <person name="Beynon J.L."/>
            <person name="Chapman J."/>
            <person name="Damasceno C.M."/>
            <person name="Dorrance A.E."/>
            <person name="Dou D."/>
            <person name="Dickerman A.W."/>
            <person name="Dubchak I.L."/>
            <person name="Garbelotto M."/>
            <person name="Gijzen M."/>
            <person name="Gordon S.G."/>
            <person name="Govers F."/>
            <person name="Grunwald N.J."/>
            <person name="Huang W."/>
            <person name="Ivors K.L."/>
            <person name="Jones R.W."/>
            <person name="Kamoun S."/>
            <person name="Krampis K."/>
            <person name="Lamour K.H."/>
            <person name="Lee M.K."/>
            <person name="McDonald W.H."/>
            <person name="Medina M."/>
            <person name="Meijer H.J."/>
            <person name="Nordberg E.K."/>
            <person name="Maclean D.J."/>
            <person name="Ospina-Giraldo M.D."/>
            <person name="Morris P.F."/>
            <person name="Phuntumart V."/>
            <person name="Putnam N.H."/>
            <person name="Rash S."/>
            <person name="Rose J.K."/>
            <person name="Sakihama Y."/>
            <person name="Salamov A.A."/>
            <person name="Savidor A."/>
            <person name="Scheuring C.F."/>
            <person name="Smith B.M."/>
            <person name="Sobral B.W."/>
            <person name="Terry A."/>
            <person name="Torto-Alalibo T.A."/>
            <person name="Win J."/>
            <person name="Xu Z."/>
            <person name="Zhang H."/>
            <person name="Grigoriev I.V."/>
            <person name="Rokhsar D.S."/>
            <person name="Boore J.L."/>
        </authorList>
    </citation>
    <scope>NUCLEOTIDE SEQUENCE [LARGE SCALE GENOMIC DNA]</scope>
    <source>
        <strain evidence="4">Pr102</strain>
    </source>
</reference>
<proteinExistence type="predicted"/>
<reference evidence="3" key="2">
    <citation type="submission" date="2015-06" db="UniProtKB">
        <authorList>
            <consortium name="EnsemblProtists"/>
        </authorList>
    </citation>
    <scope>IDENTIFICATION</scope>
    <source>
        <strain evidence="3">Pr102</strain>
    </source>
</reference>
<dbReference type="AlphaFoldDB" id="H3H2B0"/>
<keyword evidence="1" id="KW-0175">Coiled coil</keyword>
<dbReference type="InParanoid" id="H3H2B0"/>
<evidence type="ECO:0000256" key="2">
    <source>
        <dbReference type="SAM" id="MobiDB-lite"/>
    </source>
</evidence>
<evidence type="ECO:0000313" key="3">
    <source>
        <dbReference type="EnsemblProtists" id="Phyra84490"/>
    </source>
</evidence>
<dbReference type="Proteomes" id="UP000005238">
    <property type="component" value="Unassembled WGS sequence"/>
</dbReference>
<feature type="compositionally biased region" description="Low complexity" evidence="2">
    <location>
        <begin position="53"/>
        <end position="71"/>
    </location>
</feature>
<feature type="region of interest" description="Disordered" evidence="2">
    <location>
        <begin position="1"/>
        <end position="76"/>
    </location>
</feature>
<dbReference type="HOGENOM" id="CLU_080036_0_0_1"/>
<dbReference type="eggNOG" id="ENOG502SZIR">
    <property type="taxonomic scope" value="Eukaryota"/>
</dbReference>
<evidence type="ECO:0000313" key="4">
    <source>
        <dbReference type="Proteomes" id="UP000005238"/>
    </source>
</evidence>
<dbReference type="VEuPathDB" id="FungiDB:KRP22_9275"/>
<organism evidence="3 4">
    <name type="scientific">Phytophthora ramorum</name>
    <name type="common">Sudden oak death agent</name>
    <dbReference type="NCBI Taxonomy" id="164328"/>
    <lineage>
        <taxon>Eukaryota</taxon>
        <taxon>Sar</taxon>
        <taxon>Stramenopiles</taxon>
        <taxon>Oomycota</taxon>
        <taxon>Peronosporomycetes</taxon>
        <taxon>Peronosporales</taxon>
        <taxon>Peronosporaceae</taxon>
        <taxon>Phytophthora</taxon>
    </lineage>
</organism>
<evidence type="ECO:0000256" key="1">
    <source>
        <dbReference type="SAM" id="Coils"/>
    </source>
</evidence>
<feature type="coiled-coil region" evidence="1">
    <location>
        <begin position="106"/>
        <end position="140"/>
    </location>
</feature>
<dbReference type="VEuPathDB" id="FungiDB:KRP23_12301"/>
<dbReference type="EMBL" id="DS566111">
    <property type="status" value="NOT_ANNOTATED_CDS"/>
    <property type="molecule type" value="Genomic_DNA"/>
</dbReference>
<accession>H3H2B0</accession>
<sequence>MPTPSLSLGSIGVSSSWSSPGSTLERSYSSSSLRASPKASPGRVPQKSFGRQPARVAAAPVSPNASPSFAATADESSSLTVSLNDAEFAQSFRQELARDLPTIQDEVDHEKEATDLRAELDALRKELQDLRDASSKNDEAWQRENIRLKEQLTAANSREAAQQEQLCVGADQLALCRQELLDLQEHQLKVEDERATLVPPPIEDAGSSGLGRERDLLKLVVQLARSTARSTRRPSLHSVSTLVAIAITDQDHRQQR</sequence>
<name>H3H2B0_PHYRM</name>